<dbReference type="NCBIfam" id="NF003181">
    <property type="entry name" value="PRK04163.1-1"/>
    <property type="match status" value="1"/>
</dbReference>
<gene>
    <name evidence="5" type="primary">rrp4</name>
    <name evidence="8" type="ORF">ENT92_01240</name>
    <name evidence="7" type="ORF">ENU14_01310</name>
</gene>
<dbReference type="HAMAP" id="MF_00623">
    <property type="entry name" value="Exosome_Rrp4"/>
    <property type="match status" value="1"/>
</dbReference>
<dbReference type="GO" id="GO:0005737">
    <property type="term" value="C:cytoplasm"/>
    <property type="evidence" value="ECO:0007669"/>
    <property type="project" value="UniProtKB-SubCell"/>
</dbReference>
<dbReference type="SUPFAM" id="SSF50249">
    <property type="entry name" value="Nucleic acid-binding proteins"/>
    <property type="match status" value="1"/>
</dbReference>
<dbReference type="InterPro" id="IPR048565">
    <property type="entry name" value="S1_RRP4"/>
</dbReference>
<comment type="caution">
    <text evidence="7">The sequence shown here is derived from an EMBL/GenBank/DDBJ whole genome shotgun (WGS) entry which is preliminary data.</text>
</comment>
<dbReference type="InterPro" id="IPR023474">
    <property type="entry name" value="Rrp4"/>
</dbReference>
<dbReference type="SMART" id="SM00322">
    <property type="entry name" value="KH"/>
    <property type="match status" value="1"/>
</dbReference>
<dbReference type="PROSITE" id="PS50084">
    <property type="entry name" value="KH_TYPE_1"/>
    <property type="match status" value="1"/>
</dbReference>
<dbReference type="InterPro" id="IPR026699">
    <property type="entry name" value="Exosome_RNA_bind1/RRP40/RRP4"/>
</dbReference>
<comment type="similarity">
    <text evidence="1 5">Belongs to the RRP4 family.</text>
</comment>
<dbReference type="PANTHER" id="PTHR21321">
    <property type="entry name" value="PNAS-3 RELATED"/>
    <property type="match status" value="1"/>
</dbReference>
<evidence type="ECO:0000313" key="8">
    <source>
        <dbReference type="EMBL" id="HGU64828.1"/>
    </source>
</evidence>
<dbReference type="SUPFAM" id="SSF110324">
    <property type="entry name" value="Ribosomal L27 protein-like"/>
    <property type="match status" value="1"/>
</dbReference>
<protein>
    <recommendedName>
        <fullName evidence="5">Exosome complex component Rrp4</fullName>
    </recommendedName>
</protein>
<dbReference type="Gene3D" id="2.40.50.100">
    <property type="match status" value="1"/>
</dbReference>
<dbReference type="GO" id="GO:0071051">
    <property type="term" value="P:poly(A)-dependent snoRNA 3'-end processing"/>
    <property type="evidence" value="ECO:0007669"/>
    <property type="project" value="TreeGrafter"/>
</dbReference>
<evidence type="ECO:0000256" key="2">
    <source>
        <dbReference type="ARBA" id="ARBA00022490"/>
    </source>
</evidence>
<proteinExistence type="inferred from homology"/>
<dbReference type="Gene3D" id="3.30.1370.10">
    <property type="entry name" value="K Homology domain, type 1"/>
    <property type="match status" value="1"/>
</dbReference>
<feature type="domain" description="K Homology" evidence="6">
    <location>
        <begin position="150"/>
        <end position="214"/>
    </location>
</feature>
<evidence type="ECO:0000256" key="3">
    <source>
        <dbReference type="ARBA" id="ARBA00022835"/>
    </source>
</evidence>
<dbReference type="SUPFAM" id="SSF54791">
    <property type="entry name" value="Eukaryotic type KH-domain (KH-domain type I)"/>
    <property type="match status" value="1"/>
</dbReference>
<sequence length="240" mass="26959">MRINVADRKIVTPGEELAIVEEEQIREFKHIPEKHIYIRNNRVYSDVLGIVSISDNDLSVIPLEGTYIPKKDDKVIGIVSSIGITNWIIDIRSPYKAILNGSDVIDNFTPIVHNLRDYLDVGDYILAKIAVFDRTRDPVLTIKGKGLGKITEGIVVSIKPSRVPRIIGKKGSMLNTLVELTKCEIDVAQNGLIWIKCKNDKIRNTLIKAIEIINEKPHIRGLTEEIKSFLIKELGEGESV</sequence>
<dbReference type="Pfam" id="PF22625">
    <property type="entry name" value="ECR1_N_2"/>
    <property type="match status" value="1"/>
</dbReference>
<evidence type="ECO:0000256" key="5">
    <source>
        <dbReference type="HAMAP-Rule" id="MF_00623"/>
    </source>
</evidence>
<evidence type="ECO:0000256" key="1">
    <source>
        <dbReference type="ARBA" id="ARBA00009155"/>
    </source>
</evidence>
<dbReference type="InterPro" id="IPR004088">
    <property type="entry name" value="KH_dom_type_1"/>
</dbReference>
<dbReference type="InterPro" id="IPR036612">
    <property type="entry name" value="KH_dom_type_1_sf"/>
</dbReference>
<comment type="subunit">
    <text evidence="5">Component of the archaeal exosome complex. Forms a trimer of Rrp4 and/or Csl4 subunits. The trimer associates with an hexameric ring-like arrangement composed of 3 Rrp41-Rrp42 heterodimers.</text>
</comment>
<dbReference type="GO" id="GO:0008143">
    <property type="term" value="F:poly(A) binding"/>
    <property type="evidence" value="ECO:0007669"/>
    <property type="project" value="InterPro"/>
</dbReference>
<accession>A0A7C4D805</accession>
<dbReference type="Gene3D" id="2.40.50.140">
    <property type="entry name" value="Nucleic acid-binding proteins"/>
    <property type="match status" value="1"/>
</dbReference>
<dbReference type="Pfam" id="PF15985">
    <property type="entry name" value="KH_6"/>
    <property type="match status" value="1"/>
</dbReference>
<dbReference type="InterPro" id="IPR004087">
    <property type="entry name" value="KH_dom"/>
</dbReference>
<keyword evidence="4 5" id="KW-0694">RNA-binding</keyword>
<dbReference type="CDD" id="cd05789">
    <property type="entry name" value="S1_Rrp4"/>
    <property type="match status" value="1"/>
</dbReference>
<dbReference type="GO" id="GO:0000467">
    <property type="term" value="P:exonucleolytic trimming to generate mature 3'-end of 5.8S rRNA from tricistronic rRNA transcript (SSU-rRNA, 5.8S rRNA, LSU-rRNA)"/>
    <property type="evidence" value="ECO:0007669"/>
    <property type="project" value="TreeGrafter"/>
</dbReference>
<dbReference type="GO" id="GO:0034475">
    <property type="term" value="P:U4 snRNA 3'-end processing"/>
    <property type="evidence" value="ECO:0007669"/>
    <property type="project" value="TreeGrafter"/>
</dbReference>
<dbReference type="GO" id="GO:0071034">
    <property type="term" value="P:CUT catabolic process"/>
    <property type="evidence" value="ECO:0007669"/>
    <property type="project" value="TreeGrafter"/>
</dbReference>
<dbReference type="AlphaFoldDB" id="A0A7C4D805"/>
<name>A0A7C4D805_STAMA</name>
<evidence type="ECO:0000256" key="4">
    <source>
        <dbReference type="ARBA" id="ARBA00022884"/>
    </source>
</evidence>
<evidence type="ECO:0000259" key="6">
    <source>
        <dbReference type="SMART" id="SM00322"/>
    </source>
</evidence>
<reference evidence="7" key="1">
    <citation type="journal article" date="2020" name="mSystems">
        <title>Genome- and Community-Level Interaction Insights into Carbon Utilization and Element Cycling Functions of Hydrothermarchaeota in Hydrothermal Sediment.</title>
        <authorList>
            <person name="Zhou Z."/>
            <person name="Liu Y."/>
            <person name="Xu W."/>
            <person name="Pan J."/>
            <person name="Luo Z.H."/>
            <person name="Li M."/>
        </authorList>
    </citation>
    <scope>NUCLEOTIDE SEQUENCE [LARGE SCALE GENOMIC DNA]</scope>
    <source>
        <strain evidence="8">SpSt-622</strain>
        <strain evidence="7">SpSt-642</strain>
    </source>
</reference>
<comment type="subcellular location">
    <subcellularLocation>
        <location evidence="5">Cytoplasm</location>
    </subcellularLocation>
</comment>
<dbReference type="GO" id="GO:0000178">
    <property type="term" value="C:exosome (RNase complex)"/>
    <property type="evidence" value="ECO:0007669"/>
    <property type="project" value="UniProtKB-KW"/>
</dbReference>
<organism evidence="7">
    <name type="scientific">Staphylothermus marinus</name>
    <dbReference type="NCBI Taxonomy" id="2280"/>
    <lineage>
        <taxon>Archaea</taxon>
        <taxon>Thermoproteota</taxon>
        <taxon>Thermoprotei</taxon>
        <taxon>Desulfurococcales</taxon>
        <taxon>Desulfurococcaceae</taxon>
        <taxon>Staphylothermus</taxon>
    </lineage>
</organism>
<dbReference type="CDD" id="cd22524">
    <property type="entry name" value="KH-I_Rrp4_prokar"/>
    <property type="match status" value="1"/>
</dbReference>
<dbReference type="EMBL" id="DTAN01000049">
    <property type="protein sequence ID" value="HGU64828.1"/>
    <property type="molecule type" value="Genomic_DNA"/>
</dbReference>
<dbReference type="InterPro" id="IPR012340">
    <property type="entry name" value="NA-bd_OB-fold"/>
</dbReference>
<dbReference type="InterPro" id="IPR054371">
    <property type="entry name" value="RRP4_N"/>
</dbReference>
<evidence type="ECO:0000313" key="7">
    <source>
        <dbReference type="EMBL" id="HGM58216.1"/>
    </source>
</evidence>
<dbReference type="EMBL" id="DTBJ01000013">
    <property type="protein sequence ID" value="HGM58216.1"/>
    <property type="molecule type" value="Genomic_DNA"/>
</dbReference>
<keyword evidence="3 5" id="KW-0271">Exosome</keyword>
<comment type="function">
    <text evidence="5">Non-catalytic component of the exosome, which is a complex involved in RNA degradation. Increases the RNA binding and the efficiency of RNA degradation. Confers strong poly(A) specificity to the exosome.</text>
</comment>
<dbReference type="PANTHER" id="PTHR21321:SF4">
    <property type="entry name" value="EXOSOME COMPLEX COMPONENT RRP4"/>
    <property type="match status" value="1"/>
</dbReference>
<keyword evidence="2 5" id="KW-0963">Cytoplasm</keyword>